<protein>
    <submittedName>
        <fullName evidence="1">7505_t:CDS:1</fullName>
    </submittedName>
</protein>
<evidence type="ECO:0000313" key="2">
    <source>
        <dbReference type="Proteomes" id="UP000789920"/>
    </source>
</evidence>
<keyword evidence="2" id="KW-1185">Reference proteome</keyword>
<accession>A0ACA9S8L2</accession>
<gene>
    <name evidence="1" type="ORF">RPERSI_LOCUS27696</name>
</gene>
<comment type="caution">
    <text evidence="1">The sequence shown here is derived from an EMBL/GenBank/DDBJ whole genome shotgun (WGS) entry which is preliminary data.</text>
</comment>
<dbReference type="EMBL" id="CAJVQC010098517">
    <property type="protein sequence ID" value="CAG8830103.1"/>
    <property type="molecule type" value="Genomic_DNA"/>
</dbReference>
<reference evidence="1" key="1">
    <citation type="submission" date="2021-06" db="EMBL/GenBank/DDBJ databases">
        <authorList>
            <person name="Kallberg Y."/>
            <person name="Tangrot J."/>
            <person name="Rosling A."/>
        </authorList>
    </citation>
    <scope>NUCLEOTIDE SEQUENCE</scope>
    <source>
        <strain evidence="1">MA461A</strain>
    </source>
</reference>
<organism evidence="1 2">
    <name type="scientific">Racocetra persica</name>
    <dbReference type="NCBI Taxonomy" id="160502"/>
    <lineage>
        <taxon>Eukaryota</taxon>
        <taxon>Fungi</taxon>
        <taxon>Fungi incertae sedis</taxon>
        <taxon>Mucoromycota</taxon>
        <taxon>Glomeromycotina</taxon>
        <taxon>Glomeromycetes</taxon>
        <taxon>Diversisporales</taxon>
        <taxon>Gigasporaceae</taxon>
        <taxon>Racocetra</taxon>
    </lineage>
</organism>
<evidence type="ECO:0000313" key="1">
    <source>
        <dbReference type="EMBL" id="CAG8830103.1"/>
    </source>
</evidence>
<feature type="non-terminal residue" evidence="1">
    <location>
        <position position="239"/>
    </location>
</feature>
<name>A0ACA9S8L2_9GLOM</name>
<proteinExistence type="predicted"/>
<dbReference type="Proteomes" id="UP000789920">
    <property type="component" value="Unassembled WGS sequence"/>
</dbReference>
<sequence>MSKSNNWKETYDNVLSVFNVPELKSELRQTKIGDIEISSYDLFVDLNKYFSNLDIKPETRIFRIYADVVQLSNTLEIPLLNDGGAILIVARRIEIKPKCKIIVNYKKSFRIVIYTIEMTSELEIIANNDSYKFEIKDSKNVGKILTICNGKSPEYKDIRIFDNIILKNNTFLKILQYTLNIAIALFYDNLGITRPILSWIIRITRQSEREETKELYYYALTILTKLNTIDNRKENNIKF</sequence>